<gene>
    <name evidence="6" type="primary">dppD</name>
    <name evidence="6" type="ORF">Cch01nite_08070</name>
</gene>
<accession>A0A919P1E9</accession>
<sequence>MSTDTSTALTERTAPGTAAPTLVVRDLVVGLRPQRHEPPDALPLVRGVDLTVRPGQSVGLVGESGSGKTLTALAVAGLLPAAVHVQGGTVDVAGREVLGLPEREARAHLSGHLGVVFQNPTPSLNPRLRIRTQLRDALPAGTARRDAADRAAELVRLVGIDDVDKTLAAFPHELSGGLNQRVVIAIALARSPQLLIADEPTTALDVSVQAQVLDLIDDLRARLGLGVLLVSHDIGVIADRTEHVHVMSGGVVVESGPTHDVLADPQHEYTRRLLAAVPSRLTRTPVAVAADESPQLVVRDLRRSFAVRGPGGRVRHAALDGVDLTVARGQALGIVGESGSGKTTLARIVTGLETADHGSVEFEGTDLRAQNRGQRRDWRRHVQYVFQDPYASLDPRLTVAQTLREPLELNHVDLPRGGVDRRVDELLDEVELPRAFRHRRPDELSGGQRQRVGIARALASEPTLVVADEPVSALDLSVQARILALLARLRAERGLTYLFISHDLGVVRFLCDDVVVLRHGRVVERGRTEAVLEDPQHPYTRALVDAVPGRAFA</sequence>
<protein>
    <submittedName>
        <fullName evidence="6">Peptide ABC transporter ATP-binding protein</fullName>
    </submittedName>
</protein>
<evidence type="ECO:0000256" key="1">
    <source>
        <dbReference type="ARBA" id="ARBA00005417"/>
    </source>
</evidence>
<evidence type="ECO:0000256" key="4">
    <source>
        <dbReference type="ARBA" id="ARBA00022840"/>
    </source>
</evidence>
<comment type="similarity">
    <text evidence="1">Belongs to the ABC transporter superfamily.</text>
</comment>
<feature type="domain" description="ABC transporter" evidence="5">
    <location>
        <begin position="296"/>
        <end position="544"/>
    </location>
</feature>
<dbReference type="PANTHER" id="PTHR43776">
    <property type="entry name" value="TRANSPORT ATP-BINDING PROTEIN"/>
    <property type="match status" value="1"/>
</dbReference>
<evidence type="ECO:0000256" key="2">
    <source>
        <dbReference type="ARBA" id="ARBA00022448"/>
    </source>
</evidence>
<evidence type="ECO:0000313" key="7">
    <source>
        <dbReference type="Proteomes" id="UP000632740"/>
    </source>
</evidence>
<keyword evidence="3" id="KW-0547">Nucleotide-binding</keyword>
<organism evidence="6 7">
    <name type="scientific">Cellulomonas chitinilytica</name>
    <dbReference type="NCBI Taxonomy" id="398759"/>
    <lineage>
        <taxon>Bacteria</taxon>
        <taxon>Bacillati</taxon>
        <taxon>Actinomycetota</taxon>
        <taxon>Actinomycetes</taxon>
        <taxon>Micrococcales</taxon>
        <taxon>Cellulomonadaceae</taxon>
        <taxon>Cellulomonas</taxon>
    </lineage>
</organism>
<dbReference type="GO" id="GO:0015833">
    <property type="term" value="P:peptide transport"/>
    <property type="evidence" value="ECO:0007669"/>
    <property type="project" value="InterPro"/>
</dbReference>
<keyword evidence="4 6" id="KW-0067">ATP-binding</keyword>
<keyword evidence="2" id="KW-0813">Transport</keyword>
<evidence type="ECO:0000259" key="5">
    <source>
        <dbReference type="PROSITE" id="PS50893"/>
    </source>
</evidence>
<dbReference type="InterPro" id="IPR013563">
    <property type="entry name" value="Oligopep_ABC_C"/>
</dbReference>
<dbReference type="InterPro" id="IPR003439">
    <property type="entry name" value="ABC_transporter-like_ATP-bd"/>
</dbReference>
<dbReference type="NCBIfam" id="NF008453">
    <property type="entry name" value="PRK11308.1"/>
    <property type="match status" value="2"/>
</dbReference>
<evidence type="ECO:0000313" key="6">
    <source>
        <dbReference type="EMBL" id="GIG20083.1"/>
    </source>
</evidence>
<proteinExistence type="inferred from homology"/>
<evidence type="ECO:0000256" key="3">
    <source>
        <dbReference type="ARBA" id="ARBA00022741"/>
    </source>
</evidence>
<dbReference type="SUPFAM" id="SSF52540">
    <property type="entry name" value="P-loop containing nucleoside triphosphate hydrolases"/>
    <property type="match status" value="2"/>
</dbReference>
<dbReference type="PROSITE" id="PS00211">
    <property type="entry name" value="ABC_TRANSPORTER_1"/>
    <property type="match status" value="1"/>
</dbReference>
<dbReference type="PANTHER" id="PTHR43776:SF7">
    <property type="entry name" value="D,D-DIPEPTIDE TRANSPORT ATP-BINDING PROTEIN DDPF-RELATED"/>
    <property type="match status" value="1"/>
</dbReference>
<dbReference type="GO" id="GO:0016887">
    <property type="term" value="F:ATP hydrolysis activity"/>
    <property type="evidence" value="ECO:0007669"/>
    <property type="project" value="InterPro"/>
</dbReference>
<dbReference type="EMBL" id="BONK01000002">
    <property type="protein sequence ID" value="GIG20083.1"/>
    <property type="molecule type" value="Genomic_DNA"/>
</dbReference>
<dbReference type="GO" id="GO:0005524">
    <property type="term" value="F:ATP binding"/>
    <property type="evidence" value="ECO:0007669"/>
    <property type="project" value="UniProtKB-KW"/>
</dbReference>
<dbReference type="InterPro" id="IPR027417">
    <property type="entry name" value="P-loop_NTPase"/>
</dbReference>
<dbReference type="CDD" id="cd03257">
    <property type="entry name" value="ABC_NikE_OppD_transporters"/>
    <property type="match status" value="2"/>
</dbReference>
<reference evidence="6" key="1">
    <citation type="submission" date="2021-01" db="EMBL/GenBank/DDBJ databases">
        <title>Whole genome shotgun sequence of Cellulomonas chitinilytica NBRC 110799.</title>
        <authorList>
            <person name="Komaki H."/>
            <person name="Tamura T."/>
        </authorList>
    </citation>
    <scope>NUCLEOTIDE SEQUENCE</scope>
    <source>
        <strain evidence="6">NBRC 110799</strain>
    </source>
</reference>
<dbReference type="AlphaFoldDB" id="A0A919P1E9"/>
<dbReference type="InterPro" id="IPR017871">
    <property type="entry name" value="ABC_transporter-like_CS"/>
</dbReference>
<dbReference type="InterPro" id="IPR050319">
    <property type="entry name" value="ABC_transp_ATP-bind"/>
</dbReference>
<dbReference type="Pfam" id="PF00005">
    <property type="entry name" value="ABC_tran"/>
    <property type="match status" value="2"/>
</dbReference>
<dbReference type="SMART" id="SM00382">
    <property type="entry name" value="AAA"/>
    <property type="match status" value="2"/>
</dbReference>
<name>A0A919P1E9_9CELL</name>
<dbReference type="InterPro" id="IPR003593">
    <property type="entry name" value="AAA+_ATPase"/>
</dbReference>
<feature type="domain" description="ABC transporter" evidence="5">
    <location>
        <begin position="22"/>
        <end position="274"/>
    </location>
</feature>
<keyword evidence="7" id="KW-1185">Reference proteome</keyword>
<comment type="caution">
    <text evidence="6">The sequence shown here is derived from an EMBL/GenBank/DDBJ whole genome shotgun (WGS) entry which is preliminary data.</text>
</comment>
<dbReference type="Pfam" id="PF08352">
    <property type="entry name" value="oligo_HPY"/>
    <property type="match status" value="2"/>
</dbReference>
<dbReference type="Proteomes" id="UP000632740">
    <property type="component" value="Unassembled WGS sequence"/>
</dbReference>
<dbReference type="Gene3D" id="3.40.50.300">
    <property type="entry name" value="P-loop containing nucleotide triphosphate hydrolases"/>
    <property type="match status" value="2"/>
</dbReference>
<dbReference type="NCBIfam" id="NF007739">
    <property type="entry name" value="PRK10419.1"/>
    <property type="match status" value="2"/>
</dbReference>
<dbReference type="GO" id="GO:0055085">
    <property type="term" value="P:transmembrane transport"/>
    <property type="evidence" value="ECO:0007669"/>
    <property type="project" value="UniProtKB-ARBA"/>
</dbReference>
<dbReference type="PROSITE" id="PS50893">
    <property type="entry name" value="ABC_TRANSPORTER_2"/>
    <property type="match status" value="2"/>
</dbReference>
<dbReference type="RefSeq" id="WP_203748920.1">
    <property type="nucleotide sequence ID" value="NZ_BONK01000002.1"/>
</dbReference>